<dbReference type="HAMAP" id="MF_00595">
    <property type="entry name" value="PEPcase_type1"/>
    <property type="match status" value="1"/>
</dbReference>
<protein>
    <recommendedName>
        <fullName evidence="2">phosphoenolpyruvate carboxylase</fullName>
        <ecNumber evidence="2">4.1.1.31</ecNumber>
    </recommendedName>
</protein>
<evidence type="ECO:0000256" key="4">
    <source>
        <dbReference type="ARBA" id="ARBA00023239"/>
    </source>
</evidence>
<comment type="caution">
    <text evidence="8">The sequence shown here is derived from an EMBL/GenBank/DDBJ whole genome shotgun (WGS) entry which is preliminary data.</text>
</comment>
<name>A0ABQ9XE09_9EUKA</name>
<dbReference type="PANTHER" id="PTHR30523">
    <property type="entry name" value="PHOSPHOENOLPYRUVATE CARBOXYLASE"/>
    <property type="match status" value="1"/>
</dbReference>
<evidence type="ECO:0000256" key="7">
    <source>
        <dbReference type="PROSITE-ProRule" id="PRU10111"/>
    </source>
</evidence>
<dbReference type="InterPro" id="IPR021135">
    <property type="entry name" value="PEP_COase"/>
</dbReference>
<dbReference type="EMBL" id="JARBJD010000154">
    <property type="protein sequence ID" value="KAK2949547.1"/>
    <property type="molecule type" value="Genomic_DNA"/>
</dbReference>
<dbReference type="NCBIfam" id="NF000584">
    <property type="entry name" value="PRK00009.1"/>
    <property type="match status" value="1"/>
</dbReference>
<dbReference type="Proteomes" id="UP001281761">
    <property type="component" value="Unassembled WGS sequence"/>
</dbReference>
<evidence type="ECO:0000256" key="5">
    <source>
        <dbReference type="ARBA" id="ARBA00023300"/>
    </source>
</evidence>
<dbReference type="Pfam" id="PF00311">
    <property type="entry name" value="PEPcase"/>
    <property type="match status" value="1"/>
</dbReference>
<keyword evidence="9" id="KW-1185">Reference proteome</keyword>
<dbReference type="Gene3D" id="1.20.1440.90">
    <property type="entry name" value="Phosphoenolpyruvate/pyruvate domain"/>
    <property type="match status" value="1"/>
</dbReference>
<keyword evidence="5" id="KW-0120">Carbon dioxide fixation</keyword>
<dbReference type="InterPro" id="IPR015813">
    <property type="entry name" value="Pyrv/PenolPyrv_kinase-like_dom"/>
</dbReference>
<evidence type="ECO:0000256" key="1">
    <source>
        <dbReference type="ARBA" id="ARBA00008346"/>
    </source>
</evidence>
<organism evidence="8 9">
    <name type="scientific">Blattamonas nauphoetae</name>
    <dbReference type="NCBI Taxonomy" id="2049346"/>
    <lineage>
        <taxon>Eukaryota</taxon>
        <taxon>Metamonada</taxon>
        <taxon>Preaxostyla</taxon>
        <taxon>Oxymonadida</taxon>
        <taxon>Blattamonas</taxon>
    </lineage>
</organism>
<sequence>MNCVEDTTLPNDIQILSKMLDETIEQTEGPNILYLVNTIKRLSGSIQDGDFSAQQNLIETLQNLKDEEFLPVTRALSQYMNLINTVEQYHSISPNSPGATDPVNFTETYHMLQKRGIADTAILATLCRLSINLVLTAHPTEVNRQSLNNNLLQVDSCLSQLDHSDLPDNRKRPIIERLRHLISQYWYTNKIRQFRPTPNEEAKWGVELVTNSLWTAVPDYLRRLDLQVQDCLDMCLPVDFSPISFSSWMGGDRDGNTSVTAVATREILLENRLAAARLFADDFDVLVWEMSMWKCTDSFREYIGDYDVQEPYRELMRQVRAKLGHTITYFEAQLRGEPTEIPSDIILEATQLWEPLMECYRSLVDCGLEITARGKLLDTMRRVKCFGMTLMQTDIRQHRRVHTEALSEITRFVGLGDYSEWSEAERMEFLISELNSNRPLLPYNWNPSQQTQEVLDTMRVISETGEGVIPTYIVSATHAASDVLAVHLLLRELECPYFLPVTPLFEPIDDLRNAANIISQLLQVEWYRNKIGGRQMVMIDYSDSSKDAGSLAASWAQYCAQEDLLKVCSEHNVQLKLCHGRGGTVGRGGGPAKFALFSQPPGTLRNGLRVTEQGEMMRFKLGTPEVAIRTFSLYSEGILEANLIPPPVPKQEWRSILDDMAEYSQDEYQSVVYEHPSFVPYFYQTTPVTELAVLPLSSRPFKYSAQEDVESLHAIPWVFGWTQNRLLLPAWLGAGTAMRRVIDEGKMDLLREMREEWPFFTSFISILEMVYAKANTKIAKCYDEHLVDESLRGFGQMLRETLQQDISTVDQIHTTPSVCRQSSPNIAMRTLSTDPLNLLQIELLTRTRNSKTQSRTLQRALMITISGIAAGMRNTG</sequence>
<dbReference type="PROSITE" id="PS00781">
    <property type="entry name" value="PEPCASE_1"/>
    <property type="match status" value="1"/>
</dbReference>
<feature type="active site" evidence="7">
    <location>
        <position position="138"/>
    </location>
</feature>
<proteinExistence type="inferred from homology"/>
<evidence type="ECO:0000313" key="8">
    <source>
        <dbReference type="EMBL" id="KAK2949547.1"/>
    </source>
</evidence>
<dbReference type="PANTHER" id="PTHR30523:SF6">
    <property type="entry name" value="PHOSPHOENOLPYRUVATE CARBOXYLASE"/>
    <property type="match status" value="1"/>
</dbReference>
<dbReference type="InterPro" id="IPR018129">
    <property type="entry name" value="PEP_COase_Lys_AS"/>
</dbReference>
<dbReference type="InterPro" id="IPR022805">
    <property type="entry name" value="PEP_COase_bac/pln-type"/>
</dbReference>
<accession>A0ABQ9XE09</accession>
<dbReference type="GO" id="GO:0008964">
    <property type="term" value="F:phosphoenolpyruvate carboxylase activity"/>
    <property type="evidence" value="ECO:0007669"/>
    <property type="project" value="UniProtKB-EC"/>
</dbReference>
<dbReference type="SUPFAM" id="SSF51621">
    <property type="entry name" value="Phosphoenolpyruvate/pyruvate domain"/>
    <property type="match status" value="1"/>
</dbReference>
<dbReference type="EC" id="4.1.1.31" evidence="2"/>
<comment type="similarity">
    <text evidence="1">Belongs to the PEPCase type 1 family.</text>
</comment>
<dbReference type="PRINTS" id="PR00150">
    <property type="entry name" value="PEPCARBXLASE"/>
</dbReference>
<evidence type="ECO:0000256" key="2">
    <source>
        <dbReference type="ARBA" id="ARBA00012305"/>
    </source>
</evidence>
<evidence type="ECO:0000256" key="3">
    <source>
        <dbReference type="ARBA" id="ARBA00022842"/>
    </source>
</evidence>
<keyword evidence="4 8" id="KW-0456">Lyase</keyword>
<comment type="catalytic activity">
    <reaction evidence="6">
        <text>oxaloacetate + phosphate = phosphoenolpyruvate + hydrogencarbonate</text>
        <dbReference type="Rhea" id="RHEA:28370"/>
        <dbReference type="ChEBI" id="CHEBI:16452"/>
        <dbReference type="ChEBI" id="CHEBI:17544"/>
        <dbReference type="ChEBI" id="CHEBI:43474"/>
        <dbReference type="ChEBI" id="CHEBI:58702"/>
        <dbReference type="EC" id="4.1.1.31"/>
    </reaction>
</comment>
<evidence type="ECO:0000313" key="9">
    <source>
        <dbReference type="Proteomes" id="UP001281761"/>
    </source>
</evidence>
<keyword evidence="3" id="KW-0460">Magnesium</keyword>
<reference evidence="8 9" key="1">
    <citation type="journal article" date="2022" name="bioRxiv">
        <title>Genomics of Preaxostyla Flagellates Illuminates Evolutionary Transitions and the Path Towards Mitochondrial Loss.</title>
        <authorList>
            <person name="Novak L.V.F."/>
            <person name="Treitli S.C."/>
            <person name="Pyrih J."/>
            <person name="Halakuc P."/>
            <person name="Pipaliya S.V."/>
            <person name="Vacek V."/>
            <person name="Brzon O."/>
            <person name="Soukal P."/>
            <person name="Eme L."/>
            <person name="Dacks J.B."/>
            <person name="Karnkowska A."/>
            <person name="Elias M."/>
            <person name="Hampl V."/>
        </authorList>
    </citation>
    <scope>NUCLEOTIDE SEQUENCE [LARGE SCALE GENOMIC DNA]</scope>
    <source>
        <strain evidence="8">NAU3</strain>
        <tissue evidence="8">Gut</tissue>
    </source>
</reference>
<evidence type="ECO:0000256" key="6">
    <source>
        <dbReference type="ARBA" id="ARBA00048995"/>
    </source>
</evidence>
<gene>
    <name evidence="8" type="ORF">BLNAU_15529</name>
</gene>